<reference evidence="1 2" key="1">
    <citation type="submission" date="2017-08" db="EMBL/GenBank/DDBJ databases">
        <title>Virgibacillus indicus sp. nov. and Virgibacillus profoundi sp. nov, two moderately halophilic bacteria isolated from marine sediment by using the Microfluidic Streak Plate.</title>
        <authorList>
            <person name="Xu B."/>
            <person name="Hu B."/>
            <person name="Wang J."/>
            <person name="Zhu Y."/>
            <person name="Huang L."/>
            <person name="Du W."/>
            <person name="Huang Y."/>
        </authorList>
    </citation>
    <scope>NUCLEOTIDE SEQUENCE [LARGE SCALE GENOMIC DNA]</scope>
    <source>
        <strain evidence="1 2">IO3-P2-C2</strain>
    </source>
</reference>
<dbReference type="InterPro" id="IPR023105">
    <property type="entry name" value="YkvR-like_sf"/>
</dbReference>
<evidence type="ECO:0000313" key="2">
    <source>
        <dbReference type="Proteomes" id="UP000216498"/>
    </source>
</evidence>
<dbReference type="OrthoDB" id="2920197at2"/>
<sequence length="95" mass="11090">MKIILNDLTIDAVHFDKEKVIKQGKELQKVKIDFKVTSDDYHDVTTLLYENHFVVRVPEENMEFPATIHNYFTSITNLYEEGAVGDFRLELIEKG</sequence>
<comment type="caution">
    <text evidence="1">The sequence shown here is derived from an EMBL/GenBank/DDBJ whole genome shotgun (WGS) entry which is preliminary data.</text>
</comment>
<protein>
    <recommendedName>
        <fullName evidence="3">DUF3219 domain-containing protein</fullName>
    </recommendedName>
</protein>
<accession>A0A265N5T8</accession>
<dbReference type="AlphaFoldDB" id="A0A265N5T8"/>
<name>A0A265N5T8_9BACI</name>
<dbReference type="EMBL" id="NPMS01000010">
    <property type="protein sequence ID" value="OZU87398.1"/>
    <property type="molecule type" value="Genomic_DNA"/>
</dbReference>
<dbReference type="SUPFAM" id="SSF159173">
    <property type="entry name" value="YkvR-like"/>
    <property type="match status" value="1"/>
</dbReference>
<dbReference type="Gene3D" id="2.40.30.80">
    <property type="entry name" value="YkvR-like"/>
    <property type="match status" value="1"/>
</dbReference>
<proteinExistence type="predicted"/>
<dbReference type="InterPro" id="IPR021596">
    <property type="entry name" value="DUF3219"/>
</dbReference>
<evidence type="ECO:0008006" key="3">
    <source>
        <dbReference type="Google" id="ProtNLM"/>
    </source>
</evidence>
<evidence type="ECO:0000313" key="1">
    <source>
        <dbReference type="EMBL" id="OZU87398.1"/>
    </source>
</evidence>
<dbReference type="Pfam" id="PF11514">
    <property type="entry name" value="DUF3219"/>
    <property type="match status" value="1"/>
</dbReference>
<dbReference type="RefSeq" id="WP_094886971.1">
    <property type="nucleotide sequence ID" value="NZ_NPMS01000010.1"/>
</dbReference>
<keyword evidence="2" id="KW-1185">Reference proteome</keyword>
<gene>
    <name evidence="1" type="ORF">CIL03_16385</name>
</gene>
<organism evidence="1 2">
    <name type="scientific">Virgibacillus indicus</name>
    <dbReference type="NCBI Taxonomy" id="2024554"/>
    <lineage>
        <taxon>Bacteria</taxon>
        <taxon>Bacillati</taxon>
        <taxon>Bacillota</taxon>
        <taxon>Bacilli</taxon>
        <taxon>Bacillales</taxon>
        <taxon>Bacillaceae</taxon>
        <taxon>Virgibacillus</taxon>
    </lineage>
</organism>
<dbReference type="Proteomes" id="UP000216498">
    <property type="component" value="Unassembled WGS sequence"/>
</dbReference>